<keyword evidence="1" id="KW-0963">Cytoplasm</keyword>
<dbReference type="InterPro" id="IPR019407">
    <property type="entry name" value="CTU2"/>
</dbReference>
<dbReference type="OrthoDB" id="25129at2759"/>
<evidence type="ECO:0000256" key="1">
    <source>
        <dbReference type="ARBA" id="ARBA00022490"/>
    </source>
</evidence>
<dbReference type="AlphaFoldDB" id="A0A3P6IDX2"/>
<dbReference type="GO" id="GO:0016783">
    <property type="term" value="F:sulfurtransferase activity"/>
    <property type="evidence" value="ECO:0007669"/>
    <property type="project" value="TreeGrafter"/>
</dbReference>
<protein>
    <recommendedName>
        <fullName evidence="5">Cytoplasmic tRNA 2-thiolation protein 2</fullName>
    </recommendedName>
</protein>
<dbReference type="STRING" id="51028.A0A3P6IDX2"/>
<evidence type="ECO:0008006" key="5">
    <source>
        <dbReference type="Google" id="ProtNLM"/>
    </source>
</evidence>
<dbReference type="GO" id="GO:0005829">
    <property type="term" value="C:cytosol"/>
    <property type="evidence" value="ECO:0007669"/>
    <property type="project" value="TreeGrafter"/>
</dbReference>
<evidence type="ECO:0000313" key="3">
    <source>
        <dbReference type="EMBL" id="VDD86235.1"/>
    </source>
</evidence>
<keyword evidence="2" id="KW-0819">tRNA processing</keyword>
<sequence>MCWNFLGNYIPKRHCVKCDQPGTLSGIDPKKATYCKPCFVIAVKHKFASTIGKRRLFKDGNRRETLIVYEGNPQSAFLLSSVFQGMKAEKNKRLILVPTVYHYKLLSSCASSSMRLELVSLVRDLLTVQVARCLGIDKVMMPDCAEDLAGRALSSLAFGRGSSSIACLTEVVDKRFKDTSIIRPLHDICLKEIALINRFDGCDEYVIHTSNSFPNPSMEKSVQSITVDFLGHQQAEGFKGVINTILSTSAKLQFPSSKSTICSLCCSSFLCDSKERFVCYKFDFLASFGF</sequence>
<dbReference type="InterPro" id="IPR014729">
    <property type="entry name" value="Rossmann-like_a/b/a_fold"/>
</dbReference>
<evidence type="ECO:0000256" key="2">
    <source>
        <dbReference type="ARBA" id="ARBA00022694"/>
    </source>
</evidence>
<dbReference type="PANTHER" id="PTHR20882:SF14">
    <property type="entry name" value="CYTOPLASMIC TRNA 2-THIOLATION PROTEIN 2"/>
    <property type="match status" value="1"/>
</dbReference>
<proteinExistence type="predicted"/>
<evidence type="ECO:0000313" key="4">
    <source>
        <dbReference type="Proteomes" id="UP000274131"/>
    </source>
</evidence>
<dbReference type="PANTHER" id="PTHR20882">
    <property type="entry name" value="CYTOPLASMIC TRNA 2-THIOLATION PROTEIN 2"/>
    <property type="match status" value="1"/>
</dbReference>
<dbReference type="GO" id="GO:0002143">
    <property type="term" value="P:tRNA wobble position uridine thiolation"/>
    <property type="evidence" value="ECO:0007669"/>
    <property type="project" value="TreeGrafter"/>
</dbReference>
<dbReference type="Gene3D" id="3.40.50.620">
    <property type="entry name" value="HUPs"/>
    <property type="match status" value="2"/>
</dbReference>
<dbReference type="Proteomes" id="UP000274131">
    <property type="component" value="Unassembled WGS sequence"/>
</dbReference>
<dbReference type="GO" id="GO:0000049">
    <property type="term" value="F:tRNA binding"/>
    <property type="evidence" value="ECO:0007669"/>
    <property type="project" value="InterPro"/>
</dbReference>
<organism evidence="3 4">
    <name type="scientific">Enterobius vermicularis</name>
    <name type="common">Human pinworm</name>
    <dbReference type="NCBI Taxonomy" id="51028"/>
    <lineage>
        <taxon>Eukaryota</taxon>
        <taxon>Metazoa</taxon>
        <taxon>Ecdysozoa</taxon>
        <taxon>Nematoda</taxon>
        <taxon>Chromadorea</taxon>
        <taxon>Rhabditida</taxon>
        <taxon>Spirurina</taxon>
        <taxon>Oxyuridomorpha</taxon>
        <taxon>Oxyuroidea</taxon>
        <taxon>Oxyuridae</taxon>
        <taxon>Enterobius</taxon>
    </lineage>
</organism>
<keyword evidence="4" id="KW-1185">Reference proteome</keyword>
<accession>A0A3P6IDX2</accession>
<dbReference type="EMBL" id="UXUI01007203">
    <property type="protein sequence ID" value="VDD86235.1"/>
    <property type="molecule type" value="Genomic_DNA"/>
</dbReference>
<reference evidence="3 4" key="1">
    <citation type="submission" date="2018-10" db="EMBL/GenBank/DDBJ databases">
        <authorList>
            <consortium name="Pathogen Informatics"/>
        </authorList>
    </citation>
    <scope>NUCLEOTIDE SEQUENCE [LARGE SCALE GENOMIC DNA]</scope>
</reference>
<gene>
    <name evidence="3" type="ORF">EVEC_LOCUS1378</name>
</gene>
<name>A0A3P6IDX2_ENTVE</name>